<evidence type="ECO:0000256" key="8">
    <source>
        <dbReference type="ARBA" id="ARBA00025197"/>
    </source>
</evidence>
<evidence type="ECO:0000256" key="3">
    <source>
        <dbReference type="ARBA" id="ARBA00022692"/>
    </source>
</evidence>
<comment type="function">
    <text evidence="8 10">Component of the cytochrome b6-f complex, which mediates electron transfer between photosystem II (PSII) and photosystem I (PSI), cyclic electron flow around PSI, and state transitions. PetL is important for photoautotrophic growth as well as for electron transfer efficiency and stability of the cytochrome b6-f complex.</text>
</comment>
<comment type="similarity">
    <text evidence="10">Belongs to the PetL family.</text>
</comment>
<evidence type="ECO:0000256" key="2">
    <source>
        <dbReference type="ARBA" id="ARBA00022448"/>
    </source>
</evidence>
<evidence type="ECO:0000256" key="7">
    <source>
        <dbReference type="ARBA" id="ARBA00023136"/>
    </source>
</evidence>
<evidence type="ECO:0000256" key="10">
    <source>
        <dbReference type="HAMAP-Rule" id="MF_00433"/>
    </source>
</evidence>
<keyword evidence="6 10" id="KW-0793">Thylakoid</keyword>
<name>A0A1Z1M7I3_9FLOR</name>
<dbReference type="HAMAP" id="MF_00433">
    <property type="entry name" value="Cytb6_f_PetL"/>
    <property type="match status" value="1"/>
</dbReference>
<keyword evidence="10" id="KW-0602">Photosynthesis</keyword>
<dbReference type="InterPro" id="IPR007802">
    <property type="entry name" value="Cyt_b6/f_cplx_su6"/>
</dbReference>
<dbReference type="GO" id="GO:0009535">
    <property type="term" value="C:chloroplast thylakoid membrane"/>
    <property type="evidence" value="ECO:0007669"/>
    <property type="project" value="UniProtKB-SubCell"/>
</dbReference>
<dbReference type="AlphaFoldDB" id="A0A1Z1M7I3"/>
<comment type="subunit">
    <text evidence="9 10">The 4 large subunits of the cytochrome b6-f complex are cytochrome b6, subunit IV (17 kDa polypeptide, PetD), cytochrome f and the Rieske protein, while the 4 small subunits are PetG, PetL, PetM and PetN. The complex functions as a dimer.</text>
</comment>
<evidence type="ECO:0000256" key="1">
    <source>
        <dbReference type="ARBA" id="ARBA00004167"/>
    </source>
</evidence>
<dbReference type="Pfam" id="PF05115">
    <property type="entry name" value="PetL"/>
    <property type="match status" value="1"/>
</dbReference>
<keyword evidence="7 10" id="KW-0472">Membrane</keyword>
<feature type="transmembrane region" description="Helical" evidence="10">
    <location>
        <begin position="6"/>
        <end position="25"/>
    </location>
</feature>
<keyword evidence="3 10" id="KW-0812">Transmembrane</keyword>
<accession>A0A1Z1M7I3</accession>
<reference evidence="11" key="1">
    <citation type="journal article" date="2017" name="J. Phycol.">
        <title>Analysis of chloroplast genomes and a supermatrix inform reclassification of the Rhodomelaceae (Rhodophyta).</title>
        <authorList>
            <person name="Diaz-Tapia P."/>
            <person name="Maggs C.A."/>
            <person name="West J.A."/>
            <person name="Verbruggen H."/>
        </authorList>
    </citation>
    <scope>NUCLEOTIDE SEQUENCE</scope>
    <source>
        <strain evidence="11">JW3780</strain>
    </source>
</reference>
<keyword evidence="11" id="KW-0150">Chloroplast</keyword>
<dbReference type="GeneID" id="33354961"/>
<evidence type="ECO:0000313" key="11">
    <source>
        <dbReference type="EMBL" id="ARW61852.1"/>
    </source>
</evidence>
<comment type="subcellular location">
    <subcellularLocation>
        <location evidence="1">Membrane</location>
        <topology evidence="1">Single-pass membrane protein</topology>
    </subcellularLocation>
    <subcellularLocation>
        <location evidence="10">Plastid</location>
        <location evidence="10">Chloroplast thylakoid membrane</location>
        <topology evidence="10">Single-pass membrane protein</topology>
    </subcellularLocation>
</comment>
<sequence length="31" mass="3570">MSVIISYTLFIILFMTLALCLYFGLQSIKLI</sequence>
<proteinExistence type="inferred from homology"/>
<dbReference type="RefSeq" id="YP_009393290.1">
    <property type="nucleotide sequence ID" value="NC_035267.1"/>
</dbReference>
<keyword evidence="5 10" id="KW-1133">Transmembrane helix</keyword>
<dbReference type="GO" id="GO:0015979">
    <property type="term" value="P:photosynthesis"/>
    <property type="evidence" value="ECO:0007669"/>
    <property type="project" value="UniProtKB-KW"/>
</dbReference>
<dbReference type="GO" id="GO:0009055">
    <property type="term" value="F:electron transfer activity"/>
    <property type="evidence" value="ECO:0007669"/>
    <property type="project" value="InterPro"/>
</dbReference>
<evidence type="ECO:0000256" key="9">
    <source>
        <dbReference type="ARBA" id="ARBA00025834"/>
    </source>
</evidence>
<gene>
    <name evidence="10 11" type="primary">petL</name>
</gene>
<dbReference type="GO" id="GO:0009512">
    <property type="term" value="C:cytochrome b6f complex"/>
    <property type="evidence" value="ECO:0007669"/>
    <property type="project" value="InterPro"/>
</dbReference>
<keyword evidence="4 10" id="KW-0249">Electron transport</keyword>
<keyword evidence="11" id="KW-0934">Plastid</keyword>
<keyword evidence="2 10" id="KW-0813">Transport</keyword>
<evidence type="ECO:0000256" key="6">
    <source>
        <dbReference type="ARBA" id="ARBA00023078"/>
    </source>
</evidence>
<geneLocation type="chloroplast" evidence="11"/>
<evidence type="ECO:0000256" key="5">
    <source>
        <dbReference type="ARBA" id="ARBA00022989"/>
    </source>
</evidence>
<organism evidence="11">
    <name type="scientific">Symphyocladiella dendroidea</name>
    <dbReference type="NCBI Taxonomy" id="2506487"/>
    <lineage>
        <taxon>Eukaryota</taxon>
        <taxon>Rhodophyta</taxon>
        <taxon>Florideophyceae</taxon>
        <taxon>Rhodymeniophycidae</taxon>
        <taxon>Ceramiales</taxon>
        <taxon>Rhodomelaceae</taxon>
        <taxon>Pterosiphonieae</taxon>
        <taxon>Symphyocladiella</taxon>
    </lineage>
</organism>
<protein>
    <recommendedName>
        <fullName evidence="10">Cytochrome b6-f complex subunit 6</fullName>
    </recommendedName>
    <alternativeName>
        <fullName evidence="10">Cytochrome b6-f complex subunit PetL</fullName>
    </alternativeName>
    <alternativeName>
        <fullName evidence="10">Cytochrome b6-f complex subunit VI</fullName>
    </alternativeName>
</protein>
<evidence type="ECO:0000256" key="4">
    <source>
        <dbReference type="ARBA" id="ARBA00022982"/>
    </source>
</evidence>
<dbReference type="EMBL" id="MF101420">
    <property type="protein sequence ID" value="ARW61852.1"/>
    <property type="molecule type" value="Genomic_DNA"/>
</dbReference>